<accession>A0AAD1Y1C1</accession>
<proteinExistence type="predicted"/>
<gene>
    <name evidence="2" type="ORF">ECRASSUSDP1_LOCUS24819</name>
</gene>
<organism evidence="2 3">
    <name type="scientific">Euplotes crassus</name>
    <dbReference type="NCBI Taxonomy" id="5936"/>
    <lineage>
        <taxon>Eukaryota</taxon>
        <taxon>Sar</taxon>
        <taxon>Alveolata</taxon>
        <taxon>Ciliophora</taxon>
        <taxon>Intramacronucleata</taxon>
        <taxon>Spirotrichea</taxon>
        <taxon>Hypotrichia</taxon>
        <taxon>Euplotida</taxon>
        <taxon>Euplotidae</taxon>
        <taxon>Moneuplotes</taxon>
    </lineage>
</organism>
<dbReference type="EMBL" id="CAMPGE010025580">
    <property type="protein sequence ID" value="CAI2383321.1"/>
    <property type="molecule type" value="Genomic_DNA"/>
</dbReference>
<protein>
    <submittedName>
        <fullName evidence="2">Uncharacterized protein</fullName>
    </submittedName>
</protein>
<dbReference type="Proteomes" id="UP001295684">
    <property type="component" value="Unassembled WGS sequence"/>
</dbReference>
<keyword evidence="3" id="KW-1185">Reference proteome</keyword>
<sequence>MGCGASKTKEKRAMKKMMGAMEANMEGLEKMKEELVKIQKEEMERREKMPKEEREKLEKEEKEAMGGMMKAFGGLPQEMQRYER</sequence>
<feature type="compositionally biased region" description="Basic and acidic residues" evidence="1">
    <location>
        <begin position="42"/>
        <end position="64"/>
    </location>
</feature>
<dbReference type="AlphaFoldDB" id="A0AAD1Y1C1"/>
<name>A0AAD1Y1C1_EUPCR</name>
<comment type="caution">
    <text evidence="2">The sequence shown here is derived from an EMBL/GenBank/DDBJ whole genome shotgun (WGS) entry which is preliminary data.</text>
</comment>
<reference evidence="2" key="1">
    <citation type="submission" date="2023-07" db="EMBL/GenBank/DDBJ databases">
        <authorList>
            <consortium name="AG Swart"/>
            <person name="Singh M."/>
            <person name="Singh A."/>
            <person name="Seah K."/>
            <person name="Emmerich C."/>
        </authorList>
    </citation>
    <scope>NUCLEOTIDE SEQUENCE</scope>
    <source>
        <strain evidence="2">DP1</strain>
    </source>
</reference>
<evidence type="ECO:0000313" key="2">
    <source>
        <dbReference type="EMBL" id="CAI2383321.1"/>
    </source>
</evidence>
<evidence type="ECO:0000256" key="1">
    <source>
        <dbReference type="SAM" id="MobiDB-lite"/>
    </source>
</evidence>
<feature type="region of interest" description="Disordered" evidence="1">
    <location>
        <begin position="42"/>
        <end position="84"/>
    </location>
</feature>
<evidence type="ECO:0000313" key="3">
    <source>
        <dbReference type="Proteomes" id="UP001295684"/>
    </source>
</evidence>